<organism evidence="4">
    <name type="scientific">Aurantimonas coralicida</name>
    <dbReference type="NCBI Taxonomy" id="182270"/>
    <lineage>
        <taxon>Bacteria</taxon>
        <taxon>Pseudomonadati</taxon>
        <taxon>Pseudomonadota</taxon>
        <taxon>Alphaproteobacteria</taxon>
        <taxon>Hyphomicrobiales</taxon>
        <taxon>Aurantimonadaceae</taxon>
        <taxon>Aurantimonas</taxon>
    </lineage>
</organism>
<evidence type="ECO:0000256" key="1">
    <source>
        <dbReference type="SAM" id="MobiDB-lite"/>
    </source>
</evidence>
<dbReference type="EMBL" id="LC066374">
    <property type="protein sequence ID" value="BAT27105.1"/>
    <property type="molecule type" value="Genomic_DNA"/>
</dbReference>
<feature type="signal peptide" evidence="2">
    <location>
        <begin position="1"/>
        <end position="21"/>
    </location>
</feature>
<dbReference type="PANTHER" id="PTHR19328">
    <property type="entry name" value="HEDGEHOG-INTERACTING PROTEIN"/>
    <property type="match status" value="1"/>
</dbReference>
<dbReference type="AlphaFoldDB" id="A0A0N7KXJ6"/>
<evidence type="ECO:0000256" key="2">
    <source>
        <dbReference type="SAM" id="SignalP"/>
    </source>
</evidence>
<dbReference type="PANTHER" id="PTHR19328:SF75">
    <property type="entry name" value="ALDOSE SUGAR DEHYDROGENASE YLII"/>
    <property type="match status" value="1"/>
</dbReference>
<dbReference type="InterPro" id="IPR011042">
    <property type="entry name" value="6-blade_b-propeller_TolB-like"/>
</dbReference>
<feature type="domain" description="Glucose/Sorbosone dehydrogenase" evidence="3">
    <location>
        <begin position="78"/>
        <end position="405"/>
    </location>
</feature>
<evidence type="ECO:0000259" key="3">
    <source>
        <dbReference type="Pfam" id="PF07995"/>
    </source>
</evidence>
<dbReference type="Pfam" id="PF07995">
    <property type="entry name" value="GSDH"/>
    <property type="match status" value="1"/>
</dbReference>
<name>A0A0N7KXJ6_9HYPH</name>
<dbReference type="InterPro" id="IPR011041">
    <property type="entry name" value="Quinoprot_gluc/sorb_DH_b-prop"/>
</dbReference>
<proteinExistence type="predicted"/>
<protein>
    <submittedName>
        <fullName evidence="4">Possible glucose dehydrogenase B</fullName>
    </submittedName>
</protein>
<dbReference type="InterPro" id="IPR012938">
    <property type="entry name" value="Glc/Sorbosone_DH"/>
</dbReference>
<dbReference type="Gene3D" id="2.120.10.30">
    <property type="entry name" value="TolB, C-terminal domain"/>
    <property type="match status" value="1"/>
</dbReference>
<dbReference type="SUPFAM" id="SSF50952">
    <property type="entry name" value="Soluble quinoprotein glucose dehydrogenase"/>
    <property type="match status" value="1"/>
</dbReference>
<feature type="chain" id="PRO_5006014957" evidence="2">
    <location>
        <begin position="22"/>
        <end position="419"/>
    </location>
</feature>
<accession>A0A0N7KXJ6</accession>
<feature type="compositionally biased region" description="Low complexity" evidence="1">
    <location>
        <begin position="18"/>
        <end position="30"/>
    </location>
</feature>
<reference evidence="4" key="1">
    <citation type="journal article" date="2015" name="Proc. Natl. Acad. Sci. U.S.A.">
        <title>Bacterial clade with the ribosomal RNA operon on a small plasmid rather than the chromosome.</title>
        <authorList>
            <person name="Anda M."/>
            <person name="Ohtsubo Y."/>
            <person name="Okubo T."/>
            <person name="Sugawara M."/>
            <person name="Nagata Y."/>
            <person name="Tsuda M."/>
            <person name="Minamisawa K."/>
            <person name="Mitsui H."/>
        </authorList>
    </citation>
    <scope>NUCLEOTIDE SEQUENCE</scope>
    <source>
        <strain evidence="4">DSM 14790</strain>
    </source>
</reference>
<evidence type="ECO:0000313" key="4">
    <source>
        <dbReference type="EMBL" id="BAT27105.1"/>
    </source>
</evidence>
<feature type="region of interest" description="Disordered" evidence="1">
    <location>
        <begin position="18"/>
        <end position="62"/>
    </location>
</feature>
<sequence>MRHFAIILAATTMLSGGQALAQSGGSPASGDAATRPPVATGAPHGADQSPAFEGQTRAPQPATDVAVTTEIVADDLPKLWSMEFLTDGRMLVAAKDGAMHIVGTDGTVGEALAGVPDVDARGQGGLLDIALAPDFADSRTIFFSFSEPREGGVNGTSVAAAELLTDDAGSGTLENVRVIFRQTPGYAGTKHFGSRLGFAPNGDLFVTVGERSDTPIRDQAQDVTSGLGKIFRIRTDGSPADGSPFVDAADALPEIWSYGHRNLQSAVVDDAGQLWTVEHGPKGGDELNRPEQGLNYGWPVITYGIDYSGAPIGEGITAQDGMEQPVYYWDPVIGPSGMAQYQGDEFPEWQGALLIGGLVSQGLVVLQIEDGRVATEERVPLDARIRDVKVGPDGAVYAVTETRRGGSSSILRLTAGEGG</sequence>
<keyword evidence="2" id="KW-0732">Signal</keyword>